<feature type="domain" description="FRG" evidence="1">
    <location>
        <begin position="179"/>
        <end position="276"/>
    </location>
</feature>
<comment type="caution">
    <text evidence="2">The sequence shown here is derived from an EMBL/GenBank/DDBJ whole genome shotgun (WGS) entry which is preliminary data.</text>
</comment>
<evidence type="ECO:0000313" key="2">
    <source>
        <dbReference type="EMBL" id="EGV11935.1"/>
    </source>
</evidence>
<protein>
    <submittedName>
        <fullName evidence="2">FRG domain protein</fullName>
    </submittedName>
</protein>
<evidence type="ECO:0000313" key="3">
    <source>
        <dbReference type="Proteomes" id="UP000003399"/>
    </source>
</evidence>
<dbReference type="InterPro" id="IPR014966">
    <property type="entry name" value="FRG-dom"/>
</dbReference>
<dbReference type="SMART" id="SM00901">
    <property type="entry name" value="FRG"/>
    <property type="match status" value="1"/>
</dbReference>
<proteinExistence type="predicted"/>
<organism evidence="2 3">
    <name type="scientific">Streptococcus infantis X</name>
    <dbReference type="NCBI Taxonomy" id="997830"/>
    <lineage>
        <taxon>Bacteria</taxon>
        <taxon>Bacillati</taxon>
        <taxon>Bacillota</taxon>
        <taxon>Bacilli</taxon>
        <taxon>Lactobacillales</taxon>
        <taxon>Streptococcaceae</taxon>
        <taxon>Streptococcus</taxon>
    </lineage>
</organism>
<sequence length="398" mass="46610">MIKEDTLKKLFEFCDSLSTEGTEITIDLIQQNFSKEEQIEINDITHNDLSQKIKSEQEKSYLEKIVTIKGLIFIKFNTEVSSPTASETGENESQEHSKIKKYLFNQFGLEVKEITPDSIVVLNNKELVDKIDEYMLWNGNNDDIKTAFLEKYSIIPEEKVHVIQSLSEYLQVLSDINEDNHFLLSRGQKDCTFDLVASLYREDVFFGKERELLNKFTRGASFYDKSIHLKSKESVTAYGQHYGLPTNYLDFTEAHLLSLFFALKEFKYNEKPSIVYLVDTEEYHCDVIGTREKFFDFSNETEVSFHTDRYRNNDIFIKLEDSNERIHFQKGYFLKTASKLSQDLQKMLSQYTHCILIPQDMKETIFNELFNIGVNYESIYPDIDNLVKNIKHRKDGIV</sequence>
<dbReference type="PATRIC" id="fig|997830.4.peg.1419"/>
<gene>
    <name evidence="2" type="ORF">HMPREF1124_1768</name>
</gene>
<accession>F9PFC0</accession>
<evidence type="ECO:0000259" key="1">
    <source>
        <dbReference type="SMART" id="SM00901"/>
    </source>
</evidence>
<dbReference type="Proteomes" id="UP000003399">
    <property type="component" value="Unassembled WGS sequence"/>
</dbReference>
<dbReference type="Pfam" id="PF08867">
    <property type="entry name" value="FRG"/>
    <property type="match status" value="1"/>
</dbReference>
<dbReference type="AlphaFoldDB" id="F9PFC0"/>
<dbReference type="EMBL" id="AFUQ01000012">
    <property type="protein sequence ID" value="EGV11935.1"/>
    <property type="molecule type" value="Genomic_DNA"/>
</dbReference>
<name>F9PFC0_9STRE</name>
<reference evidence="2 3" key="1">
    <citation type="submission" date="2011-07" db="EMBL/GenBank/DDBJ databases">
        <authorList>
            <person name="Harkins D.M."/>
            <person name="Madupu R."/>
            <person name="Durkin A.S."/>
            <person name="Torralba M."/>
            <person name="Methe B."/>
            <person name="Sutton G.G."/>
            <person name="Nelson K.E."/>
        </authorList>
    </citation>
    <scope>NUCLEOTIDE SEQUENCE [LARGE SCALE GENOMIC DNA]</scope>
    <source>
        <strain evidence="2 3">X</strain>
    </source>
</reference>